<dbReference type="InterPro" id="IPR018490">
    <property type="entry name" value="cNMP-bd_dom_sf"/>
</dbReference>
<dbReference type="Gene3D" id="1.10.287.630">
    <property type="entry name" value="Helix hairpin bin"/>
    <property type="match status" value="1"/>
</dbReference>
<feature type="region of interest" description="Disordered" evidence="8">
    <location>
        <begin position="439"/>
        <end position="460"/>
    </location>
</feature>
<keyword evidence="5" id="KW-0406">Ion transport</keyword>
<dbReference type="CDD" id="cd00038">
    <property type="entry name" value="CAP_ED"/>
    <property type="match status" value="1"/>
</dbReference>
<dbReference type="GO" id="GO:0005221">
    <property type="term" value="F:intracellularly cyclic nucleotide-activated monoatomic cation channel activity"/>
    <property type="evidence" value="ECO:0007669"/>
    <property type="project" value="InterPro"/>
</dbReference>
<feature type="region of interest" description="Disordered" evidence="8">
    <location>
        <begin position="1073"/>
        <end position="1096"/>
    </location>
</feature>
<proteinExistence type="predicted"/>
<evidence type="ECO:0000256" key="8">
    <source>
        <dbReference type="SAM" id="MobiDB-lite"/>
    </source>
</evidence>
<reference evidence="11 12" key="1">
    <citation type="submission" date="2018-09" db="EMBL/GenBank/DDBJ databases">
        <title>Genomic investigation of the strawberry pathogen Phytophthora fragariae indicates pathogenicity is determined by transcriptional variation in three key races.</title>
        <authorList>
            <person name="Adams T.M."/>
            <person name="Armitage A.D."/>
            <person name="Sobczyk M.K."/>
            <person name="Bates H.J."/>
            <person name="Dunwell J.M."/>
            <person name="Nellist C.F."/>
            <person name="Harrison R.J."/>
        </authorList>
    </citation>
    <scope>NUCLEOTIDE SEQUENCE [LARGE SCALE GENOMIC DNA]</scope>
    <source>
        <strain evidence="11 12">NOV-77</strain>
    </source>
</reference>
<comment type="subcellular location">
    <subcellularLocation>
        <location evidence="1">Membrane</location>
        <topology evidence="1">Multi-pass membrane protein</topology>
    </subcellularLocation>
</comment>
<dbReference type="Pfam" id="PF00520">
    <property type="entry name" value="Ion_trans"/>
    <property type="match status" value="2"/>
</dbReference>
<evidence type="ECO:0000256" key="6">
    <source>
        <dbReference type="ARBA" id="ARBA00023136"/>
    </source>
</evidence>
<dbReference type="SUPFAM" id="SSF81324">
    <property type="entry name" value="Voltage-gated potassium channels"/>
    <property type="match status" value="2"/>
</dbReference>
<keyword evidence="7" id="KW-1071">Ligand-gated ion channel</keyword>
<evidence type="ECO:0000313" key="11">
    <source>
        <dbReference type="EMBL" id="KAE9304005.1"/>
    </source>
</evidence>
<feature type="transmembrane region" description="Helical" evidence="9">
    <location>
        <begin position="520"/>
        <end position="538"/>
    </location>
</feature>
<evidence type="ECO:0000256" key="5">
    <source>
        <dbReference type="ARBA" id="ARBA00023065"/>
    </source>
</evidence>
<keyword evidence="7" id="KW-0407">Ion channel</keyword>
<feature type="transmembrane region" description="Helical" evidence="9">
    <location>
        <begin position="68"/>
        <end position="85"/>
    </location>
</feature>
<dbReference type="GO" id="GO:0044877">
    <property type="term" value="F:protein-containing complex binding"/>
    <property type="evidence" value="ECO:0007669"/>
    <property type="project" value="TreeGrafter"/>
</dbReference>
<dbReference type="EMBL" id="QXFY01002049">
    <property type="protein sequence ID" value="KAE9304005.1"/>
    <property type="molecule type" value="Genomic_DNA"/>
</dbReference>
<evidence type="ECO:0000256" key="7">
    <source>
        <dbReference type="ARBA" id="ARBA00023286"/>
    </source>
</evidence>
<dbReference type="GO" id="GO:0016020">
    <property type="term" value="C:membrane"/>
    <property type="evidence" value="ECO:0007669"/>
    <property type="project" value="UniProtKB-SubCell"/>
</dbReference>
<dbReference type="InterPro" id="IPR000595">
    <property type="entry name" value="cNMP-bd_dom"/>
</dbReference>
<sequence length="1096" mass="124421">MFRTRGSNASKGSRNSERHSWLMSVSRRSVGRVHSSFSLHTRVANVLAEDEQDAFDPNARAIKVWDHLLLLSLLHESFLLPYFLAFQPEAVGSMSMFFVLIVACEGVFAVDLYVRAHTGFYADGNLVRDKKLTIRRYVRSVQFLLDVVAILPYQVLVVKYPRVVAKLLFLKLLRWSRLPDFVSSLDEFYTKHFVALKLLKVLASTVYLAHVLACVRYSFGSDERYTNHWLPTHTANHDAPHVEYLTSLFWSVGIMTGLFEGELPHHSMEFLFTTLVALCGFSMFMTLVATIFVISKCESGHTEAMEARINQLVHVLSFHRVQESQQTQAVEYLKRYYTDAESNDREAAKMLCPSIANDIQVELLKSTIAEISLFDGCSDQFIVAMTSLLRMIAVPAQSILFSAGDYGDAMFHCERVLEGYPKCAAVISAHVEDVLNQLNSSEKDASKPSPATGTGSTSLSTKGEYRRVSIAAGGTIFNEKSDRGKLLGITSLEYFRSLYYAVGVLASPGKSVEPASDVQLIAALILMLSGFFITAIVVDNVQKRFTASAFEQKEFFATSSRIQLFLRRQKAPLAIYHRVKSFLDYWWSSHRGAVISELLADLPRPVRLDLLRSICTPVLQTLALIQGTRLVWTKLEEVMVENAQFILYGQGEIVYRHGDYVTGMFFLLEGEVCVVKMGGSPREIPRGSFFGTAVLTQQERGEGYTEHWVLVMFQACFPLEDGHKNADALMVFLEVSFVLDMYIRSRLGFYEYGNKMMDLQRIERAYFKSWTFALDIAALLPLYVVNWSVPADKRWDMLNINKLLRLFKVPRQLHALETRYLKRTTELRLFKLLYYTFMLSHVLGCIWFNFACKVAVPTFFSSGSFIVTKKTAFGDNHWLPSEHLAHGSNILQYMASLYWSFGLMSASSEPEFPKTTAQCIFSVVTMTTGFFLFAYVIGNFTDIIELTTAESRDFNAKMGAVRQMLDHFRMPEALQERIKTFLLFKRFHTITQEHILVHCLPPSLLTDIRLVHLKPMIEKVEFLRGMEGSITRMLVSQFTQVLVSRGEFVCKFGRTKPTFTSVVESLFDKKVRANSAKTRGSEKKDVVAPTSAQDQE</sequence>
<evidence type="ECO:0000256" key="9">
    <source>
        <dbReference type="SAM" id="Phobius"/>
    </source>
</evidence>
<comment type="caution">
    <text evidence="11">The sequence shown here is derived from an EMBL/GenBank/DDBJ whole genome shotgun (WGS) entry which is preliminary data.</text>
</comment>
<name>A0A6G0QUR8_9STRA</name>
<dbReference type="InterPro" id="IPR005821">
    <property type="entry name" value="Ion_trans_dom"/>
</dbReference>
<dbReference type="AlphaFoldDB" id="A0A6G0QUR8"/>
<feature type="transmembrane region" description="Helical" evidence="9">
    <location>
        <begin position="919"/>
        <end position="938"/>
    </location>
</feature>
<accession>A0A6G0QUR8</accession>
<dbReference type="InterPro" id="IPR050866">
    <property type="entry name" value="CNG_cation_channel"/>
</dbReference>
<evidence type="ECO:0000256" key="1">
    <source>
        <dbReference type="ARBA" id="ARBA00004141"/>
    </source>
</evidence>
<protein>
    <recommendedName>
        <fullName evidence="10">Cyclic nucleotide-binding domain-containing protein</fullName>
    </recommendedName>
</protein>
<dbReference type="PROSITE" id="PS50042">
    <property type="entry name" value="CNMP_BINDING_3"/>
    <property type="match status" value="1"/>
</dbReference>
<organism evidence="11 12">
    <name type="scientific">Phytophthora fragariae</name>
    <dbReference type="NCBI Taxonomy" id="53985"/>
    <lineage>
        <taxon>Eukaryota</taxon>
        <taxon>Sar</taxon>
        <taxon>Stramenopiles</taxon>
        <taxon>Oomycota</taxon>
        <taxon>Peronosporomycetes</taxon>
        <taxon>Peronosporales</taxon>
        <taxon>Peronosporaceae</taxon>
        <taxon>Phytophthora</taxon>
    </lineage>
</organism>
<keyword evidence="6 9" id="KW-0472">Membrane</keyword>
<feature type="domain" description="Cyclic nucleotide-binding" evidence="10">
    <location>
        <begin position="648"/>
        <end position="695"/>
    </location>
</feature>
<gene>
    <name evidence="11" type="ORF">PF008_g22082</name>
</gene>
<feature type="transmembrane region" description="Helical" evidence="9">
    <location>
        <begin position="832"/>
        <end position="850"/>
    </location>
</feature>
<dbReference type="Proteomes" id="UP000486351">
    <property type="component" value="Unassembled WGS sequence"/>
</dbReference>
<feature type="transmembrane region" description="Helical" evidence="9">
    <location>
        <begin position="198"/>
        <end position="219"/>
    </location>
</feature>
<dbReference type="InterPro" id="IPR014710">
    <property type="entry name" value="RmlC-like_jellyroll"/>
</dbReference>
<evidence type="ECO:0000256" key="3">
    <source>
        <dbReference type="ARBA" id="ARBA00022692"/>
    </source>
</evidence>
<dbReference type="Gene3D" id="1.10.287.70">
    <property type="match status" value="2"/>
</dbReference>
<keyword evidence="4 9" id="KW-1133">Transmembrane helix</keyword>
<keyword evidence="2" id="KW-0813">Transport</keyword>
<dbReference type="SUPFAM" id="SSF51206">
    <property type="entry name" value="cAMP-binding domain-like"/>
    <property type="match status" value="3"/>
</dbReference>
<feature type="transmembrane region" description="Helical" evidence="9">
    <location>
        <begin position="271"/>
        <end position="294"/>
    </location>
</feature>
<evidence type="ECO:0000256" key="2">
    <source>
        <dbReference type="ARBA" id="ARBA00022448"/>
    </source>
</evidence>
<feature type="transmembrane region" description="Helical" evidence="9">
    <location>
        <begin position="91"/>
        <end position="114"/>
    </location>
</feature>
<evidence type="ECO:0000313" key="12">
    <source>
        <dbReference type="Proteomes" id="UP000486351"/>
    </source>
</evidence>
<feature type="compositionally biased region" description="Low complexity" evidence="8">
    <location>
        <begin position="447"/>
        <end position="460"/>
    </location>
</feature>
<dbReference type="PANTHER" id="PTHR45638:SF11">
    <property type="entry name" value="CYCLIC NUCLEOTIDE-GATED CATION CHANNEL SUBUNIT A"/>
    <property type="match status" value="1"/>
</dbReference>
<dbReference type="PANTHER" id="PTHR45638">
    <property type="entry name" value="CYCLIC NUCLEOTIDE-GATED CATION CHANNEL SUBUNIT A"/>
    <property type="match status" value="1"/>
</dbReference>
<keyword evidence="3 9" id="KW-0812">Transmembrane</keyword>
<evidence type="ECO:0000256" key="4">
    <source>
        <dbReference type="ARBA" id="ARBA00022989"/>
    </source>
</evidence>
<evidence type="ECO:0000259" key="10">
    <source>
        <dbReference type="PROSITE" id="PS50042"/>
    </source>
</evidence>
<dbReference type="Gene3D" id="2.60.120.10">
    <property type="entry name" value="Jelly Rolls"/>
    <property type="match status" value="3"/>
</dbReference>